<organism evidence="1 2">
    <name type="scientific">Synechococcus lacustris str. Tous</name>
    <dbReference type="NCBI Taxonomy" id="1910958"/>
    <lineage>
        <taxon>Bacteria</taxon>
        <taxon>Bacillati</taxon>
        <taxon>Cyanobacteriota</taxon>
        <taxon>Cyanophyceae</taxon>
        <taxon>Synechococcales</taxon>
        <taxon>Synechococcaceae</taxon>
        <taxon>Synechococcus</taxon>
    </lineage>
</organism>
<dbReference type="AlphaFoldDB" id="A0A2P7ED98"/>
<evidence type="ECO:0008006" key="3">
    <source>
        <dbReference type="Google" id="ProtNLM"/>
    </source>
</evidence>
<dbReference type="RefSeq" id="WP_106500356.1">
    <property type="nucleotide sequence ID" value="NZ_PXVC01000045.1"/>
</dbReference>
<evidence type="ECO:0000313" key="2">
    <source>
        <dbReference type="Proteomes" id="UP000240206"/>
    </source>
</evidence>
<dbReference type="Proteomes" id="UP000240206">
    <property type="component" value="Unassembled WGS sequence"/>
</dbReference>
<reference evidence="2" key="1">
    <citation type="submission" date="2018-03" db="EMBL/GenBank/DDBJ databases">
        <title>Ecological and genomic features of two cosmopolitan and abundant freshwater picocyanobacteria.</title>
        <authorList>
            <person name="Cabello-Yeves P.J."/>
            <person name="Picazo A."/>
            <person name="Camacho A."/>
            <person name="Callieri C."/>
            <person name="Rosselli R."/>
            <person name="Roda-Garcia J."/>
            <person name="Coutinho F.H."/>
            <person name="Rodriguez-Valera F."/>
        </authorList>
    </citation>
    <scope>NUCLEOTIDE SEQUENCE [LARGE SCALE GENOMIC DNA]</scope>
    <source>
        <strain evidence="2">Tous</strain>
    </source>
</reference>
<evidence type="ECO:0000313" key="1">
    <source>
        <dbReference type="EMBL" id="PSI01177.1"/>
    </source>
</evidence>
<accession>A0A2P7ED98</accession>
<dbReference type="EMBL" id="PXVC01000045">
    <property type="protein sequence ID" value="PSI01177.1"/>
    <property type="molecule type" value="Genomic_DNA"/>
</dbReference>
<proteinExistence type="predicted"/>
<comment type="caution">
    <text evidence="1">The sequence shown here is derived from an EMBL/GenBank/DDBJ whole genome shotgun (WGS) entry which is preliminary data.</text>
</comment>
<keyword evidence="2" id="KW-1185">Reference proteome</keyword>
<name>A0A2P7ED98_9SYNE</name>
<protein>
    <recommendedName>
        <fullName evidence="3">Amidase domain-containing protein</fullName>
    </recommendedName>
</protein>
<sequence length="72" mass="7820">MQTQPDPIWTRRLNLGEQAALMHKSPILADVRFAVKDLMALRGCVMGCGNPHWAAKQNVCNSTAPACPVSTT</sequence>
<gene>
    <name evidence="1" type="ORF">C7K08_09275</name>
</gene>